<name>E1EY40_GIAIA</name>
<dbReference type="EMBL" id="ACVC01000057">
    <property type="protein sequence ID" value="EFO64881.1"/>
    <property type="molecule type" value="Genomic_DNA"/>
</dbReference>
<evidence type="ECO:0000313" key="3">
    <source>
        <dbReference type="Proteomes" id="UP000008974"/>
    </source>
</evidence>
<dbReference type="Proteomes" id="UP000008974">
    <property type="component" value="Unassembled WGS sequence"/>
</dbReference>
<accession>E1EY40</accession>
<feature type="region of interest" description="Disordered" evidence="1">
    <location>
        <begin position="1"/>
        <end position="96"/>
    </location>
</feature>
<evidence type="ECO:0000256" key="1">
    <source>
        <dbReference type="SAM" id="MobiDB-lite"/>
    </source>
</evidence>
<dbReference type="AlphaFoldDB" id="E1EY40"/>
<reference evidence="2 3" key="1">
    <citation type="journal article" date="2010" name="BMC Genomics">
        <title>Genome analysis and comparative genomics of a Giardia intestinalis assemblage E isolate.</title>
        <authorList>
            <person name="Jerlstrom-Hultqvist J."/>
            <person name="Franzen O."/>
            <person name="Ankarklev J."/>
            <person name="Xu F."/>
            <person name="Nohynkova E."/>
            <person name="Andersson J.O."/>
            <person name="Svard S.G."/>
            <person name="Andersson B."/>
        </authorList>
    </citation>
    <scope>NUCLEOTIDE SEQUENCE [LARGE SCALE GENOMIC DNA]</scope>
    <source>
        <strain evidence="2 3">P15</strain>
    </source>
</reference>
<evidence type="ECO:0000313" key="2">
    <source>
        <dbReference type="EMBL" id="EFO64881.1"/>
    </source>
</evidence>
<feature type="compositionally biased region" description="Polar residues" evidence="1">
    <location>
        <begin position="1"/>
        <end position="12"/>
    </location>
</feature>
<feature type="region of interest" description="Disordered" evidence="1">
    <location>
        <begin position="172"/>
        <end position="215"/>
    </location>
</feature>
<dbReference type="VEuPathDB" id="GiardiaDB:GLP15_174"/>
<proteinExistence type="predicted"/>
<comment type="caution">
    <text evidence="2">The sequence shown here is derived from an EMBL/GenBank/DDBJ whole genome shotgun (WGS) entry which is preliminary data.</text>
</comment>
<gene>
    <name evidence="2" type="ORF">GLP15_174</name>
</gene>
<protein>
    <submittedName>
        <fullName evidence="2">Uncharacterized protein</fullName>
    </submittedName>
</protein>
<sequence length="245" mass="26315">MAVWRQSPSSHRPQQHPGPRGQSMSTRTGSRKPGNTYGTAPSGPALSCRPRLGPATTPLPLPGPSTHRGASSNAAGEHLPPRAPHTAAPVHQRGPNERPCCPFCDVAPDRGSRVMLRQALTPSAGAHRRPRTAHSPLLVSVASDPEPSRPPEALRCNACHTISQPEAMKLNEQQHQDALRRPRPGAPRLHSLKPLPTGRARDGHGASGPLWGRQRPRRVQCTVNALSLRRQLKHHSESLGCTASA</sequence>
<organism evidence="2 3">
    <name type="scientific">Giardia intestinalis (strain P15)</name>
    <name type="common">Giardia lamblia</name>
    <dbReference type="NCBI Taxonomy" id="658858"/>
    <lineage>
        <taxon>Eukaryota</taxon>
        <taxon>Metamonada</taxon>
        <taxon>Diplomonadida</taxon>
        <taxon>Hexamitidae</taxon>
        <taxon>Giardiinae</taxon>
        <taxon>Giardia</taxon>
    </lineage>
</organism>